<comment type="caution">
    <text evidence="10">Lacks conserved residue(s) required for the propagation of feature annotation.</text>
</comment>
<evidence type="ECO:0000259" key="13">
    <source>
        <dbReference type="Pfam" id="PF21760"/>
    </source>
</evidence>
<dbReference type="SUPFAM" id="SSF82866">
    <property type="entry name" value="Multidrug efflux transporter AcrB transmembrane domain"/>
    <property type="match status" value="1"/>
</dbReference>
<evidence type="ECO:0000256" key="8">
    <source>
        <dbReference type="ARBA" id="ARBA00023010"/>
    </source>
</evidence>
<keyword evidence="2 10" id="KW-0813">Transport</keyword>
<comment type="similarity">
    <text evidence="10">Belongs to the SecD/SecF family. SecD subfamily.</text>
</comment>
<evidence type="ECO:0000259" key="12">
    <source>
        <dbReference type="Pfam" id="PF02355"/>
    </source>
</evidence>
<dbReference type="PANTHER" id="PTHR30081:SF1">
    <property type="entry name" value="PROTEIN TRANSLOCASE SUBUNIT SECD"/>
    <property type="match status" value="1"/>
</dbReference>
<comment type="subcellular location">
    <subcellularLocation>
        <location evidence="1 10">Cell membrane</location>
        <topology evidence="1 10">Multi-pass membrane protein</topology>
    </subcellularLocation>
</comment>
<dbReference type="AlphaFoldDB" id="A0A290HEY3"/>
<evidence type="ECO:0000256" key="3">
    <source>
        <dbReference type="ARBA" id="ARBA00022475"/>
    </source>
</evidence>
<keyword evidence="8 10" id="KW-0811">Translocation</keyword>
<dbReference type="GO" id="GO:0006605">
    <property type="term" value="P:protein targeting"/>
    <property type="evidence" value="ECO:0007669"/>
    <property type="project" value="UniProtKB-UniRule"/>
</dbReference>
<dbReference type="GO" id="GO:0043952">
    <property type="term" value="P:protein transport by the Sec complex"/>
    <property type="evidence" value="ECO:0007669"/>
    <property type="project" value="UniProtKB-UniRule"/>
</dbReference>
<keyword evidence="6 10" id="KW-0653">Protein transport</keyword>
<dbReference type="NCBIfam" id="TIGR01129">
    <property type="entry name" value="secD"/>
    <property type="match status" value="1"/>
</dbReference>
<evidence type="ECO:0000256" key="6">
    <source>
        <dbReference type="ARBA" id="ARBA00022927"/>
    </source>
</evidence>
<keyword evidence="7 10" id="KW-1133">Transmembrane helix</keyword>
<dbReference type="Gene3D" id="3.30.1360.200">
    <property type="match status" value="1"/>
</dbReference>
<dbReference type="InterPro" id="IPR054384">
    <property type="entry name" value="SecDF_P1_head"/>
</dbReference>
<evidence type="ECO:0000256" key="11">
    <source>
        <dbReference type="SAM" id="MobiDB-lite"/>
    </source>
</evidence>
<keyword evidence="9 10" id="KW-0472">Membrane</keyword>
<feature type="transmembrane region" description="Helical" evidence="10">
    <location>
        <begin position="380"/>
        <end position="400"/>
    </location>
</feature>
<feature type="transmembrane region" description="Helical" evidence="10">
    <location>
        <begin position="406"/>
        <end position="426"/>
    </location>
</feature>
<dbReference type="HAMAP" id="MF_01463_B">
    <property type="entry name" value="SecD_B"/>
    <property type="match status" value="1"/>
</dbReference>
<keyword evidence="4" id="KW-0997">Cell inner membrane</keyword>
<dbReference type="NCBIfam" id="TIGR00916">
    <property type="entry name" value="2A0604s01"/>
    <property type="match status" value="1"/>
</dbReference>
<dbReference type="RefSeq" id="WP_096047037.1">
    <property type="nucleotide sequence ID" value="NZ_CP023275.1"/>
</dbReference>
<feature type="transmembrane region" description="Helical" evidence="10">
    <location>
        <begin position="355"/>
        <end position="375"/>
    </location>
</feature>
<dbReference type="FunFam" id="3.30.1360.200:FF:000002">
    <property type="entry name" value="Preprotein translocase subunit SecD"/>
    <property type="match status" value="1"/>
</dbReference>
<protein>
    <recommendedName>
        <fullName evidence="10">Protein translocase subunit SecD</fullName>
    </recommendedName>
</protein>
<feature type="transmembrane region" description="Helical" evidence="10">
    <location>
        <begin position="447"/>
        <end position="473"/>
    </location>
</feature>
<evidence type="ECO:0000256" key="10">
    <source>
        <dbReference type="HAMAP-Rule" id="MF_01463"/>
    </source>
</evidence>
<evidence type="ECO:0000313" key="15">
    <source>
        <dbReference type="EMBL" id="ATB70112.1"/>
    </source>
</evidence>
<dbReference type="InterPro" id="IPR005791">
    <property type="entry name" value="SecD"/>
</dbReference>
<evidence type="ECO:0000256" key="9">
    <source>
        <dbReference type="ARBA" id="ARBA00023136"/>
    </source>
</evidence>
<comment type="subunit">
    <text evidence="10">Forms a complex with SecF. Part of the essential Sec protein translocation apparatus which comprises SecA, SecYEG and auxiliary proteins SecDF. Other proteins may also be involved.</text>
</comment>
<dbReference type="GO" id="GO:0065002">
    <property type="term" value="P:intracellular protein transmembrane transport"/>
    <property type="evidence" value="ECO:0007669"/>
    <property type="project" value="UniProtKB-UniRule"/>
</dbReference>
<dbReference type="Pfam" id="PF21760">
    <property type="entry name" value="SecD_1st"/>
    <property type="match status" value="1"/>
</dbReference>
<dbReference type="KEGG" id="sulj:SJPD1_2007"/>
<feature type="region of interest" description="Disordered" evidence="11">
    <location>
        <begin position="203"/>
        <end position="222"/>
    </location>
</feature>
<dbReference type="Pfam" id="PF02355">
    <property type="entry name" value="SecD_SecF_C"/>
    <property type="match status" value="1"/>
</dbReference>
<dbReference type="Proteomes" id="UP000217349">
    <property type="component" value="Chromosome"/>
</dbReference>
<dbReference type="InterPro" id="IPR055344">
    <property type="entry name" value="SecD_SecF_C_bact"/>
</dbReference>
<keyword evidence="5 10" id="KW-0812">Transmembrane</keyword>
<dbReference type="Gene3D" id="3.30.70.3400">
    <property type="match status" value="1"/>
</dbReference>
<dbReference type="InterPro" id="IPR048634">
    <property type="entry name" value="SecD_SecF_C"/>
</dbReference>
<feature type="transmembrane region" description="Helical" evidence="10">
    <location>
        <begin position="479"/>
        <end position="506"/>
    </location>
</feature>
<dbReference type="InterPro" id="IPR022813">
    <property type="entry name" value="SecD/SecF_arch_bac"/>
</dbReference>
<evidence type="ECO:0000256" key="1">
    <source>
        <dbReference type="ARBA" id="ARBA00004651"/>
    </source>
</evidence>
<dbReference type="PANTHER" id="PTHR30081">
    <property type="entry name" value="PROTEIN-EXPORT MEMBRANE PROTEIN SEC"/>
    <property type="match status" value="1"/>
</dbReference>
<keyword evidence="3 10" id="KW-1003">Cell membrane</keyword>
<organism evidence="15 16">
    <name type="scientific">Sulfurospirillum diekertiae</name>
    <dbReference type="NCBI Taxonomy" id="1854492"/>
    <lineage>
        <taxon>Bacteria</taxon>
        <taxon>Pseudomonadati</taxon>
        <taxon>Campylobacterota</taxon>
        <taxon>Epsilonproteobacteria</taxon>
        <taxon>Campylobacterales</taxon>
        <taxon>Sulfurospirillaceae</taxon>
        <taxon>Sulfurospirillum</taxon>
    </lineage>
</organism>
<evidence type="ECO:0000256" key="7">
    <source>
        <dbReference type="ARBA" id="ARBA00022989"/>
    </source>
</evidence>
<accession>A0A290HEY3</accession>
<evidence type="ECO:0000313" key="16">
    <source>
        <dbReference type="Proteomes" id="UP000217349"/>
    </source>
</evidence>
<dbReference type="FunFam" id="1.20.1640.10:FF:000004">
    <property type="entry name" value="Protein translocase subunit SecD"/>
    <property type="match status" value="1"/>
</dbReference>
<evidence type="ECO:0000256" key="2">
    <source>
        <dbReference type="ARBA" id="ARBA00022448"/>
    </source>
</evidence>
<name>A0A290HEY3_9BACT</name>
<feature type="domain" description="SecDF P1 head subdomain" evidence="14">
    <location>
        <begin position="230"/>
        <end position="334"/>
    </location>
</feature>
<dbReference type="Pfam" id="PF22599">
    <property type="entry name" value="SecDF_P1_head"/>
    <property type="match status" value="1"/>
</dbReference>
<dbReference type="EMBL" id="CP023275">
    <property type="protein sequence ID" value="ATB70112.1"/>
    <property type="molecule type" value="Genomic_DNA"/>
</dbReference>
<comment type="function">
    <text evidence="10">Part of the Sec protein translocase complex. Interacts with the SecYEG preprotein conducting channel. SecDF uses the proton motive force (PMF) to complete protein translocation after the ATP-dependent function of SecA.</text>
</comment>
<feature type="domain" description="Protein translocase subunit SecDF P1" evidence="13">
    <location>
        <begin position="141"/>
        <end position="202"/>
    </location>
</feature>
<dbReference type="OrthoDB" id="9805019at2"/>
<gene>
    <name evidence="10" type="primary">secD</name>
    <name evidence="15" type="ORF">SJPD1_2007</name>
</gene>
<dbReference type="Gene3D" id="1.20.1640.10">
    <property type="entry name" value="Multidrug efflux transporter AcrB transmembrane domain"/>
    <property type="match status" value="1"/>
</dbReference>
<feature type="domain" description="Protein export membrane protein SecD/SecF C-terminal" evidence="12">
    <location>
        <begin position="339"/>
        <end position="503"/>
    </location>
</feature>
<evidence type="ECO:0000256" key="4">
    <source>
        <dbReference type="ARBA" id="ARBA00022519"/>
    </source>
</evidence>
<sequence length="526" mass="57252">MTRGKFNYRLVIFLIAIVFGVVMSIPTFLQSEKGAKVALGLDLQGGLHMLLGVQTEEAIKSKMKSIASSVKFFAQSGDIIIDDFRLDEEMLSFSLLDKDEEKKIDEMLKTVSGLQVSKEALHYTLSLNDKEKDVIREYALSQAVETIRNRLDQFGLSEPNVAKQGNDKILVELPGIKTADDEQRARELIAKAAHLQLMAVDEKRKDRTTTMSPTEAGQYGDVILPDARGDNIRHILKEIPILDGSMLTDAKVSFSEMHQPVINFTLNSEGAKIFGDFTASNIGNRLAIVLDNKVYSDPVIRERIGGGSGQISGGFSVKEAHDVAIALRSGALLAPVTLLEKRSIGPSLGADSIKASLIALISGFVLVSAFMLVYYRLAGVVANIALIVNLFLLIAIMALFGATLTLPGMAGIVLTIGMAVDANVIINERIRELLRQGMPMAQAIEHGYENAMSAILDSNITSIITSVLLYVYGTGPIKGFAISTAIGISVSMLTAILGTHGIYQFFMPRIEKSKNLSLWFGMKRSH</sequence>
<dbReference type="GO" id="GO:0015450">
    <property type="term" value="F:protein-transporting ATPase activity"/>
    <property type="evidence" value="ECO:0007669"/>
    <property type="project" value="InterPro"/>
</dbReference>
<proteinExistence type="inferred from homology"/>
<evidence type="ECO:0000259" key="14">
    <source>
        <dbReference type="Pfam" id="PF22599"/>
    </source>
</evidence>
<dbReference type="InterPro" id="IPR048631">
    <property type="entry name" value="SecD_1st"/>
</dbReference>
<reference evidence="16" key="1">
    <citation type="submission" date="2017-09" db="EMBL/GenBank/DDBJ databases">
        <title>The complete genome of Sulfurospirillum sp. JPD-1.</title>
        <authorList>
            <person name="Goris T."/>
        </authorList>
    </citation>
    <scope>NUCLEOTIDE SEQUENCE [LARGE SCALE GENOMIC DNA]</scope>
    <source>
        <strain evidence="16">JPD-1</strain>
    </source>
</reference>
<dbReference type="GO" id="GO:0005886">
    <property type="term" value="C:plasma membrane"/>
    <property type="evidence" value="ECO:0007669"/>
    <property type="project" value="UniProtKB-SubCell"/>
</dbReference>
<evidence type="ECO:0000256" key="5">
    <source>
        <dbReference type="ARBA" id="ARBA00022692"/>
    </source>
</evidence>